<dbReference type="AlphaFoldDB" id="A0A1I5N044"/>
<evidence type="ECO:0000313" key="2">
    <source>
        <dbReference type="EMBL" id="SFP15193.1"/>
    </source>
</evidence>
<keyword evidence="1" id="KW-0732">Signal</keyword>
<accession>A0A1I5N044</accession>
<feature type="signal peptide" evidence="1">
    <location>
        <begin position="1"/>
        <end position="21"/>
    </location>
</feature>
<keyword evidence="3" id="KW-1185">Reference proteome</keyword>
<dbReference type="RefSeq" id="WP_092011652.1">
    <property type="nucleotide sequence ID" value="NZ_FOXH01000001.1"/>
</dbReference>
<proteinExistence type="predicted"/>
<evidence type="ECO:0000313" key="3">
    <source>
        <dbReference type="Proteomes" id="UP000199306"/>
    </source>
</evidence>
<reference evidence="2 3" key="1">
    <citation type="submission" date="2016-10" db="EMBL/GenBank/DDBJ databases">
        <authorList>
            <person name="de Groot N.N."/>
        </authorList>
    </citation>
    <scope>NUCLEOTIDE SEQUENCE [LARGE SCALE GENOMIC DNA]</scope>
    <source>
        <strain evidence="3">E92,LMG 26720,CCM 7988</strain>
    </source>
</reference>
<protein>
    <recommendedName>
        <fullName evidence="4">Lipoprotein</fullName>
    </recommendedName>
</protein>
<sequence>MKNPILLVLFAFLATISSCTVQPKTSSQNQRFNSVNDTELSNLKREDYKITSNVETSKSFTKVWLLFLPFGGGKSEEFRREQAYLKACKEHRIDGIVQPKFVTKRTVIPLILISYAGYTTSVTGKGYLIKTDSQK</sequence>
<feature type="chain" id="PRO_5011476460" description="Lipoprotein" evidence="1">
    <location>
        <begin position="22"/>
        <end position="135"/>
    </location>
</feature>
<dbReference type="Proteomes" id="UP000199306">
    <property type="component" value="Unassembled WGS sequence"/>
</dbReference>
<evidence type="ECO:0008006" key="4">
    <source>
        <dbReference type="Google" id="ProtNLM"/>
    </source>
</evidence>
<dbReference type="EMBL" id="FOXH01000001">
    <property type="protein sequence ID" value="SFP15193.1"/>
    <property type="molecule type" value="Genomic_DNA"/>
</dbReference>
<gene>
    <name evidence="2" type="ORF">SAMN04515674_101535</name>
</gene>
<dbReference type="OrthoDB" id="9855115at2"/>
<evidence type="ECO:0000256" key="1">
    <source>
        <dbReference type="SAM" id="SignalP"/>
    </source>
</evidence>
<name>A0A1I5N044_9BACT</name>
<organism evidence="2 3">
    <name type="scientific">Pseudarcicella hirudinis</name>
    <dbReference type="NCBI Taxonomy" id="1079859"/>
    <lineage>
        <taxon>Bacteria</taxon>
        <taxon>Pseudomonadati</taxon>
        <taxon>Bacteroidota</taxon>
        <taxon>Cytophagia</taxon>
        <taxon>Cytophagales</taxon>
        <taxon>Flectobacillaceae</taxon>
        <taxon>Pseudarcicella</taxon>
    </lineage>
</organism>
<dbReference type="PROSITE" id="PS51257">
    <property type="entry name" value="PROKAR_LIPOPROTEIN"/>
    <property type="match status" value="1"/>
</dbReference>